<evidence type="ECO:0000313" key="4">
    <source>
        <dbReference type="Proteomes" id="UP000289708"/>
    </source>
</evidence>
<sequence length="161" mass="16699">MTRAGGRDGFTLIESMVALVVLAAVMLVAQRGIVAARLGLDRARSTIAAEAVARSIVETELDRLAPVPGVRDGETDGIAWRVTAEPVVVPLPAAPPPPANSATAREATPTGQAGARDAGDEPAGASEGPSQRWRTLRVTVMVANGRGRPLVVETIHLAKEL</sequence>
<dbReference type="Proteomes" id="UP000289708">
    <property type="component" value="Unassembled WGS sequence"/>
</dbReference>
<keyword evidence="2" id="KW-1133">Transmembrane helix</keyword>
<feature type="transmembrane region" description="Helical" evidence="2">
    <location>
        <begin position="12"/>
        <end position="34"/>
    </location>
</feature>
<dbReference type="InterPro" id="IPR012902">
    <property type="entry name" value="N_methyl_site"/>
</dbReference>
<dbReference type="AlphaFoldDB" id="A0A4Q0MB06"/>
<organism evidence="3 4">
    <name type="scientific">Hansschlegelia zhihuaiae</name>
    <dbReference type="NCBI Taxonomy" id="405005"/>
    <lineage>
        <taxon>Bacteria</taxon>
        <taxon>Pseudomonadati</taxon>
        <taxon>Pseudomonadota</taxon>
        <taxon>Alphaproteobacteria</taxon>
        <taxon>Hyphomicrobiales</taxon>
        <taxon>Methylopilaceae</taxon>
        <taxon>Hansschlegelia</taxon>
    </lineage>
</organism>
<dbReference type="EMBL" id="RYFI01000018">
    <property type="protein sequence ID" value="RXF70285.1"/>
    <property type="molecule type" value="Genomic_DNA"/>
</dbReference>
<accession>A0A4Q0MB06</accession>
<reference evidence="3 4" key="1">
    <citation type="submission" date="2018-12" db="EMBL/GenBank/DDBJ databases">
        <title>bacterium Hansschlegelia zhihuaiae S113.</title>
        <authorList>
            <person name="He J."/>
        </authorList>
    </citation>
    <scope>NUCLEOTIDE SEQUENCE [LARGE SCALE GENOMIC DNA]</scope>
    <source>
        <strain evidence="3 4">S 113</strain>
    </source>
</reference>
<name>A0A4Q0MB06_9HYPH</name>
<keyword evidence="4" id="KW-1185">Reference proteome</keyword>
<gene>
    <name evidence="3" type="ORF">EK403_17170</name>
</gene>
<evidence type="ECO:0000313" key="3">
    <source>
        <dbReference type="EMBL" id="RXF70285.1"/>
    </source>
</evidence>
<dbReference type="NCBIfam" id="TIGR02532">
    <property type="entry name" value="IV_pilin_GFxxxE"/>
    <property type="match status" value="1"/>
</dbReference>
<feature type="region of interest" description="Disordered" evidence="1">
    <location>
        <begin position="90"/>
        <end position="132"/>
    </location>
</feature>
<evidence type="ECO:0000256" key="2">
    <source>
        <dbReference type="SAM" id="Phobius"/>
    </source>
</evidence>
<evidence type="ECO:0000256" key="1">
    <source>
        <dbReference type="SAM" id="MobiDB-lite"/>
    </source>
</evidence>
<proteinExistence type="predicted"/>
<keyword evidence="2" id="KW-0812">Transmembrane</keyword>
<dbReference type="RefSeq" id="WP_128778696.1">
    <property type="nucleotide sequence ID" value="NZ_RYFI01000018.1"/>
</dbReference>
<dbReference type="Pfam" id="PF07963">
    <property type="entry name" value="N_methyl"/>
    <property type="match status" value="1"/>
</dbReference>
<keyword evidence="2" id="KW-0472">Membrane</keyword>
<protein>
    <submittedName>
        <fullName evidence="3">Type II secretion system protein</fullName>
    </submittedName>
</protein>
<dbReference type="OrthoDB" id="7995649at2"/>
<comment type="caution">
    <text evidence="3">The sequence shown here is derived from an EMBL/GenBank/DDBJ whole genome shotgun (WGS) entry which is preliminary data.</text>
</comment>